<accession>A0AAW0MXP3</accession>
<evidence type="ECO:0000256" key="10">
    <source>
        <dbReference type="ARBA" id="ARBA00023136"/>
    </source>
</evidence>
<keyword evidence="3" id="KW-0399">Innate immunity</keyword>
<dbReference type="EMBL" id="JBBPFD010000019">
    <property type="protein sequence ID" value="KAK7886861.1"/>
    <property type="molecule type" value="Genomic_DNA"/>
</dbReference>
<dbReference type="Proteomes" id="UP001460270">
    <property type="component" value="Unassembled WGS sequence"/>
</dbReference>
<dbReference type="SUPFAM" id="SSF52200">
    <property type="entry name" value="Toll/Interleukin receptor TIR domain"/>
    <property type="match status" value="1"/>
</dbReference>
<evidence type="ECO:0000256" key="13">
    <source>
        <dbReference type="ARBA" id="ARBA00023198"/>
    </source>
</evidence>
<gene>
    <name evidence="15" type="ORF">WMY93_026482</name>
</gene>
<comment type="caution">
    <text evidence="15">The sequence shown here is derived from an EMBL/GenBank/DDBJ whole genome shotgun (WGS) entry which is preliminary data.</text>
</comment>
<dbReference type="InterPro" id="IPR035897">
    <property type="entry name" value="Toll_tir_struct_dom_sf"/>
</dbReference>
<keyword evidence="12" id="KW-0325">Glycoprotein</keyword>
<dbReference type="PANTHER" id="PTHR24365:SF545">
    <property type="entry name" value="TOLL-LIKE RECEPTOR 12"/>
    <property type="match status" value="1"/>
</dbReference>
<sequence length="167" mass="19624">MEQLVPNLEGNGSSFKLCLHHRDFEVGRNIVDNIVTAVYSSRKTICVVSRNFLRSEWCSLEIQLASYRLFDEHRDVLLLIFLENISERQISTYHRMRKVMLKKTYLQWPGSDCTHPQQAQKLFWTQLRRAMKENNQCETDLCESGSSFQNNKAKQCEMPDETSYLLP</sequence>
<dbReference type="PROSITE" id="PS50104">
    <property type="entry name" value="TIR"/>
    <property type="match status" value="1"/>
</dbReference>
<dbReference type="GO" id="GO:0002224">
    <property type="term" value="P:toll-like receptor signaling pathway"/>
    <property type="evidence" value="ECO:0007669"/>
    <property type="project" value="TreeGrafter"/>
</dbReference>
<evidence type="ECO:0000256" key="11">
    <source>
        <dbReference type="ARBA" id="ARBA00023170"/>
    </source>
</evidence>
<keyword evidence="11" id="KW-0675">Receptor</keyword>
<dbReference type="Pfam" id="PF01582">
    <property type="entry name" value="TIR"/>
    <property type="match status" value="1"/>
</dbReference>
<keyword evidence="9" id="KW-1133">Transmembrane helix</keyword>
<evidence type="ECO:0000256" key="6">
    <source>
        <dbReference type="ARBA" id="ARBA00022729"/>
    </source>
</evidence>
<dbReference type="PANTHER" id="PTHR24365">
    <property type="entry name" value="TOLL-LIKE RECEPTOR"/>
    <property type="match status" value="1"/>
</dbReference>
<evidence type="ECO:0000256" key="9">
    <source>
        <dbReference type="ARBA" id="ARBA00022989"/>
    </source>
</evidence>
<evidence type="ECO:0000256" key="7">
    <source>
        <dbReference type="ARBA" id="ARBA00022737"/>
    </source>
</evidence>
<keyword evidence="16" id="KW-1185">Reference proteome</keyword>
<evidence type="ECO:0000256" key="8">
    <source>
        <dbReference type="ARBA" id="ARBA00022859"/>
    </source>
</evidence>
<keyword evidence="10" id="KW-0472">Membrane</keyword>
<evidence type="ECO:0000256" key="3">
    <source>
        <dbReference type="ARBA" id="ARBA00022588"/>
    </source>
</evidence>
<reference evidence="16" key="1">
    <citation type="submission" date="2024-04" db="EMBL/GenBank/DDBJ databases">
        <title>Salinicola lusitanus LLJ914,a marine bacterium isolated from the Okinawa Trough.</title>
        <authorList>
            <person name="Li J."/>
        </authorList>
    </citation>
    <scope>NUCLEOTIDE SEQUENCE [LARGE SCALE GENOMIC DNA]</scope>
</reference>
<evidence type="ECO:0000256" key="2">
    <source>
        <dbReference type="ARBA" id="ARBA00009634"/>
    </source>
</evidence>
<evidence type="ECO:0000256" key="5">
    <source>
        <dbReference type="ARBA" id="ARBA00022692"/>
    </source>
</evidence>
<dbReference type="GO" id="GO:0005886">
    <property type="term" value="C:plasma membrane"/>
    <property type="evidence" value="ECO:0007669"/>
    <property type="project" value="TreeGrafter"/>
</dbReference>
<name>A0AAW0MXP3_9GOBI</name>
<keyword evidence="7" id="KW-0677">Repeat</keyword>
<keyword evidence="4" id="KW-0433">Leucine-rich repeat</keyword>
<dbReference type="GO" id="GO:0006954">
    <property type="term" value="P:inflammatory response"/>
    <property type="evidence" value="ECO:0007669"/>
    <property type="project" value="UniProtKB-KW"/>
</dbReference>
<keyword evidence="5" id="KW-0812">Transmembrane</keyword>
<evidence type="ECO:0000313" key="15">
    <source>
        <dbReference type="EMBL" id="KAK7886861.1"/>
    </source>
</evidence>
<keyword evidence="6" id="KW-0732">Signal</keyword>
<dbReference type="SMART" id="SM00255">
    <property type="entry name" value="TIR"/>
    <property type="match status" value="1"/>
</dbReference>
<keyword evidence="8" id="KW-0391">Immunity</keyword>
<dbReference type="PRINTS" id="PR01537">
    <property type="entry name" value="INTRLKN1R1F"/>
</dbReference>
<evidence type="ECO:0000259" key="14">
    <source>
        <dbReference type="PROSITE" id="PS50104"/>
    </source>
</evidence>
<keyword evidence="13" id="KW-0395">Inflammatory response</keyword>
<evidence type="ECO:0000256" key="1">
    <source>
        <dbReference type="ARBA" id="ARBA00004479"/>
    </source>
</evidence>
<dbReference type="InterPro" id="IPR000157">
    <property type="entry name" value="TIR_dom"/>
</dbReference>
<dbReference type="FunFam" id="3.40.50.10140:FF:000001">
    <property type="entry name" value="Toll-like receptor 2"/>
    <property type="match status" value="1"/>
</dbReference>
<feature type="domain" description="TIR" evidence="14">
    <location>
        <begin position="1"/>
        <end position="131"/>
    </location>
</feature>
<dbReference type="AlphaFoldDB" id="A0AAW0MXP3"/>
<organism evidence="15 16">
    <name type="scientific">Mugilogobius chulae</name>
    <name type="common">yellowstripe goby</name>
    <dbReference type="NCBI Taxonomy" id="88201"/>
    <lineage>
        <taxon>Eukaryota</taxon>
        <taxon>Metazoa</taxon>
        <taxon>Chordata</taxon>
        <taxon>Craniata</taxon>
        <taxon>Vertebrata</taxon>
        <taxon>Euteleostomi</taxon>
        <taxon>Actinopterygii</taxon>
        <taxon>Neopterygii</taxon>
        <taxon>Teleostei</taxon>
        <taxon>Neoteleostei</taxon>
        <taxon>Acanthomorphata</taxon>
        <taxon>Gobiaria</taxon>
        <taxon>Gobiiformes</taxon>
        <taxon>Gobioidei</taxon>
        <taxon>Gobiidae</taxon>
        <taxon>Gobionellinae</taxon>
        <taxon>Mugilogobius</taxon>
    </lineage>
</organism>
<dbReference type="GO" id="GO:0038023">
    <property type="term" value="F:signaling receptor activity"/>
    <property type="evidence" value="ECO:0007669"/>
    <property type="project" value="TreeGrafter"/>
</dbReference>
<evidence type="ECO:0000313" key="16">
    <source>
        <dbReference type="Proteomes" id="UP001460270"/>
    </source>
</evidence>
<protein>
    <recommendedName>
        <fullName evidence="14">TIR domain-containing protein</fullName>
    </recommendedName>
</protein>
<comment type="subcellular location">
    <subcellularLocation>
        <location evidence="1">Membrane</location>
        <topology evidence="1">Single-pass type I membrane protein</topology>
    </subcellularLocation>
</comment>
<evidence type="ECO:0000256" key="4">
    <source>
        <dbReference type="ARBA" id="ARBA00022614"/>
    </source>
</evidence>
<dbReference type="GO" id="GO:0045087">
    <property type="term" value="P:innate immune response"/>
    <property type="evidence" value="ECO:0007669"/>
    <property type="project" value="UniProtKB-KW"/>
</dbReference>
<comment type="similarity">
    <text evidence="2">Belongs to the Toll-like receptor family.</text>
</comment>
<dbReference type="Gene3D" id="3.40.50.10140">
    <property type="entry name" value="Toll/interleukin-1 receptor homology (TIR) domain"/>
    <property type="match status" value="1"/>
</dbReference>
<proteinExistence type="inferred from homology"/>
<evidence type="ECO:0000256" key="12">
    <source>
        <dbReference type="ARBA" id="ARBA00023180"/>
    </source>
</evidence>